<dbReference type="AlphaFoldDB" id="A0A2K1P452"/>
<keyword evidence="3" id="KW-0411">Iron-sulfur</keyword>
<dbReference type="GO" id="GO:0046872">
    <property type="term" value="F:metal ion binding"/>
    <property type="evidence" value="ECO:0007669"/>
    <property type="project" value="UniProtKB-KW"/>
</dbReference>
<dbReference type="Pfam" id="PF01257">
    <property type="entry name" value="2Fe-2S_thioredx"/>
    <property type="match status" value="1"/>
</dbReference>
<evidence type="ECO:0000256" key="1">
    <source>
        <dbReference type="ARBA" id="ARBA00022723"/>
    </source>
</evidence>
<dbReference type="GO" id="GO:0051536">
    <property type="term" value="F:iron-sulfur cluster binding"/>
    <property type="evidence" value="ECO:0007669"/>
    <property type="project" value="UniProtKB-KW"/>
</dbReference>
<name>A0A2K1P452_9BACT</name>
<dbReference type="Gene3D" id="3.40.30.10">
    <property type="entry name" value="Glutaredoxin"/>
    <property type="match status" value="1"/>
</dbReference>
<evidence type="ECO:0000256" key="2">
    <source>
        <dbReference type="ARBA" id="ARBA00023004"/>
    </source>
</evidence>
<dbReference type="Proteomes" id="UP000236434">
    <property type="component" value="Unassembled WGS sequence"/>
</dbReference>
<keyword evidence="1" id="KW-0479">Metal-binding</keyword>
<feature type="coiled-coil region" evidence="4">
    <location>
        <begin position="3"/>
        <end position="65"/>
    </location>
</feature>
<gene>
    <name evidence="5" type="ORF">X929_02045</name>
</gene>
<evidence type="ECO:0000313" key="5">
    <source>
        <dbReference type="EMBL" id="PNR97564.1"/>
    </source>
</evidence>
<dbReference type="InterPro" id="IPR036249">
    <property type="entry name" value="Thioredoxin-like_sf"/>
</dbReference>
<evidence type="ECO:0000256" key="4">
    <source>
        <dbReference type="SAM" id="Coils"/>
    </source>
</evidence>
<dbReference type="OrthoDB" id="9800692at2"/>
<evidence type="ECO:0000313" key="6">
    <source>
        <dbReference type="Proteomes" id="UP000236434"/>
    </source>
</evidence>
<dbReference type="PANTHER" id="PTHR43578">
    <property type="entry name" value="NADH-QUINONE OXIDOREDUCTASE SUBUNIT F"/>
    <property type="match status" value="1"/>
</dbReference>
<organism evidence="5 6">
    <name type="scientific">Petrotoga olearia DSM 13574</name>
    <dbReference type="NCBI Taxonomy" id="1122955"/>
    <lineage>
        <taxon>Bacteria</taxon>
        <taxon>Thermotogati</taxon>
        <taxon>Thermotogota</taxon>
        <taxon>Thermotogae</taxon>
        <taxon>Petrotogales</taxon>
        <taxon>Petrotogaceae</taxon>
        <taxon>Petrotoga</taxon>
    </lineage>
</organism>
<dbReference type="SUPFAM" id="SSF52833">
    <property type="entry name" value="Thioredoxin-like"/>
    <property type="match status" value="1"/>
</dbReference>
<protein>
    <submittedName>
        <fullName evidence="5">NADP oxidoreductase</fullName>
    </submittedName>
</protein>
<dbReference type="CDD" id="cd02980">
    <property type="entry name" value="TRX_Fd_family"/>
    <property type="match status" value="1"/>
</dbReference>
<dbReference type="PANTHER" id="PTHR43578:SF3">
    <property type="entry name" value="NADH-QUINONE OXIDOREDUCTASE SUBUNIT F"/>
    <property type="match status" value="1"/>
</dbReference>
<keyword evidence="2" id="KW-0408">Iron</keyword>
<sequence length="124" mass="13900">MPKLRSLEELESLINELKEKENRSKIVLKVALGTCGISAGADETYEELLKEIQEEKLENIEVMKTGCLGYCYAEPTVEVNEPGKEPILYGNVTKSKVKDLVKTHLVEGKIADELLIEETHKKAI</sequence>
<comment type="caution">
    <text evidence="5">The sequence shown here is derived from an EMBL/GenBank/DDBJ whole genome shotgun (WGS) entry which is preliminary data.</text>
</comment>
<keyword evidence="4" id="KW-0175">Coiled coil</keyword>
<proteinExistence type="predicted"/>
<evidence type="ECO:0000256" key="3">
    <source>
        <dbReference type="ARBA" id="ARBA00023014"/>
    </source>
</evidence>
<reference evidence="5 6" key="1">
    <citation type="submission" date="2013-12" db="EMBL/GenBank/DDBJ databases">
        <title>Comparative genomics of Petrotoga isolates.</title>
        <authorList>
            <person name="Nesbo C.L."/>
            <person name="Charchuk R."/>
            <person name="Chow K."/>
        </authorList>
    </citation>
    <scope>NUCLEOTIDE SEQUENCE [LARGE SCALE GENOMIC DNA]</scope>
    <source>
        <strain evidence="5 6">DSM 13574</strain>
    </source>
</reference>
<accession>A0A2K1P452</accession>
<dbReference type="EMBL" id="AZRL01000004">
    <property type="protein sequence ID" value="PNR97564.1"/>
    <property type="molecule type" value="Genomic_DNA"/>
</dbReference>